<organism evidence="1 2">
    <name type="scientific">Dreissena polymorpha</name>
    <name type="common">Zebra mussel</name>
    <name type="synonym">Mytilus polymorpha</name>
    <dbReference type="NCBI Taxonomy" id="45954"/>
    <lineage>
        <taxon>Eukaryota</taxon>
        <taxon>Metazoa</taxon>
        <taxon>Spiralia</taxon>
        <taxon>Lophotrochozoa</taxon>
        <taxon>Mollusca</taxon>
        <taxon>Bivalvia</taxon>
        <taxon>Autobranchia</taxon>
        <taxon>Heteroconchia</taxon>
        <taxon>Euheterodonta</taxon>
        <taxon>Imparidentia</taxon>
        <taxon>Neoheterodontei</taxon>
        <taxon>Myida</taxon>
        <taxon>Dreissenoidea</taxon>
        <taxon>Dreissenidae</taxon>
        <taxon>Dreissena</taxon>
    </lineage>
</organism>
<evidence type="ECO:0000313" key="2">
    <source>
        <dbReference type="Proteomes" id="UP000828390"/>
    </source>
</evidence>
<evidence type="ECO:0000313" key="1">
    <source>
        <dbReference type="EMBL" id="KAH3719838.1"/>
    </source>
</evidence>
<dbReference type="Proteomes" id="UP000828390">
    <property type="component" value="Unassembled WGS sequence"/>
</dbReference>
<reference evidence="1" key="2">
    <citation type="submission" date="2020-11" db="EMBL/GenBank/DDBJ databases">
        <authorList>
            <person name="McCartney M.A."/>
            <person name="Auch B."/>
            <person name="Kono T."/>
            <person name="Mallez S."/>
            <person name="Becker A."/>
            <person name="Gohl D.M."/>
            <person name="Silverstein K.A.T."/>
            <person name="Koren S."/>
            <person name="Bechman K.B."/>
            <person name="Herman A."/>
            <person name="Abrahante J.E."/>
            <person name="Garbe J."/>
        </authorList>
    </citation>
    <scope>NUCLEOTIDE SEQUENCE</scope>
    <source>
        <strain evidence="1">Duluth1</strain>
        <tissue evidence="1">Whole animal</tissue>
    </source>
</reference>
<reference evidence="1" key="1">
    <citation type="journal article" date="2019" name="bioRxiv">
        <title>The Genome of the Zebra Mussel, Dreissena polymorpha: A Resource for Invasive Species Research.</title>
        <authorList>
            <person name="McCartney M.A."/>
            <person name="Auch B."/>
            <person name="Kono T."/>
            <person name="Mallez S."/>
            <person name="Zhang Y."/>
            <person name="Obille A."/>
            <person name="Becker A."/>
            <person name="Abrahante J.E."/>
            <person name="Garbe J."/>
            <person name="Badalamenti J.P."/>
            <person name="Herman A."/>
            <person name="Mangelson H."/>
            <person name="Liachko I."/>
            <person name="Sullivan S."/>
            <person name="Sone E.D."/>
            <person name="Koren S."/>
            <person name="Silverstein K.A.T."/>
            <person name="Beckman K.B."/>
            <person name="Gohl D.M."/>
        </authorList>
    </citation>
    <scope>NUCLEOTIDE SEQUENCE</scope>
    <source>
        <strain evidence="1">Duluth1</strain>
        <tissue evidence="1">Whole animal</tissue>
    </source>
</reference>
<dbReference type="EMBL" id="JAIWYP010000013">
    <property type="protein sequence ID" value="KAH3719838.1"/>
    <property type="molecule type" value="Genomic_DNA"/>
</dbReference>
<keyword evidence="2" id="KW-1185">Reference proteome</keyword>
<gene>
    <name evidence="1" type="ORF">DPMN_062722</name>
</gene>
<dbReference type="AlphaFoldDB" id="A0A9D4HJK8"/>
<comment type="caution">
    <text evidence="1">The sequence shown here is derived from an EMBL/GenBank/DDBJ whole genome shotgun (WGS) entry which is preliminary data.</text>
</comment>
<protein>
    <submittedName>
        <fullName evidence="1">Uncharacterized protein</fullName>
    </submittedName>
</protein>
<proteinExistence type="predicted"/>
<sequence length="145" mass="16462">MPVKKSLLPKPPDRQCPLEKIRQIGRDLRHTVDCKVTDPDLQDYCQTLSTLLSDPKCLICDPMAKIARAQLDDLQNDRISLHGLGDSLHQLDMSTQSYVFFKERYKGDVQGVYAGRLNAHLLLSNLFEDTTNLPLGRAILTKKDR</sequence>
<name>A0A9D4HJK8_DREPO</name>
<accession>A0A9D4HJK8</accession>